<dbReference type="RefSeq" id="WP_345321927.1">
    <property type="nucleotide sequence ID" value="NZ_BAABGA010000029.1"/>
</dbReference>
<name>A0ABP8MNY1_9BACT</name>
<feature type="domain" description="GFO/IDH/MocA-like oxidoreductase" evidence="3">
    <location>
        <begin position="199"/>
        <end position="336"/>
    </location>
</feature>
<dbReference type="PROSITE" id="PS51318">
    <property type="entry name" value="TAT"/>
    <property type="match status" value="1"/>
</dbReference>
<dbReference type="PANTHER" id="PTHR43818:SF5">
    <property type="entry name" value="OXIDOREDUCTASE FAMILY PROTEIN"/>
    <property type="match status" value="1"/>
</dbReference>
<organism evidence="4 5">
    <name type="scientific">Novipirellula rosea</name>
    <dbReference type="NCBI Taxonomy" id="1031540"/>
    <lineage>
        <taxon>Bacteria</taxon>
        <taxon>Pseudomonadati</taxon>
        <taxon>Planctomycetota</taxon>
        <taxon>Planctomycetia</taxon>
        <taxon>Pirellulales</taxon>
        <taxon>Pirellulaceae</taxon>
        <taxon>Novipirellula</taxon>
    </lineage>
</organism>
<dbReference type="InterPro" id="IPR055170">
    <property type="entry name" value="GFO_IDH_MocA-like_dom"/>
</dbReference>
<dbReference type="InterPro" id="IPR036291">
    <property type="entry name" value="NAD(P)-bd_dom_sf"/>
</dbReference>
<dbReference type="InterPro" id="IPR006311">
    <property type="entry name" value="TAT_signal"/>
</dbReference>
<dbReference type="InterPro" id="IPR000683">
    <property type="entry name" value="Gfo/Idh/MocA-like_OxRdtase_N"/>
</dbReference>
<evidence type="ECO:0000256" key="1">
    <source>
        <dbReference type="SAM" id="MobiDB-lite"/>
    </source>
</evidence>
<accession>A0ABP8MNY1</accession>
<dbReference type="Gene3D" id="3.40.50.720">
    <property type="entry name" value="NAD(P)-binding Rossmann-like Domain"/>
    <property type="match status" value="1"/>
</dbReference>
<dbReference type="Proteomes" id="UP001500840">
    <property type="component" value="Unassembled WGS sequence"/>
</dbReference>
<dbReference type="SUPFAM" id="SSF55347">
    <property type="entry name" value="Glyceraldehyde-3-phosphate dehydrogenase-like, C-terminal domain"/>
    <property type="match status" value="1"/>
</dbReference>
<evidence type="ECO:0000313" key="5">
    <source>
        <dbReference type="Proteomes" id="UP001500840"/>
    </source>
</evidence>
<dbReference type="Pfam" id="PF01408">
    <property type="entry name" value="GFO_IDH_MocA"/>
    <property type="match status" value="1"/>
</dbReference>
<dbReference type="Pfam" id="PF22725">
    <property type="entry name" value="GFO_IDH_MocA_C3"/>
    <property type="match status" value="1"/>
</dbReference>
<evidence type="ECO:0000313" key="4">
    <source>
        <dbReference type="EMBL" id="GAA4452519.1"/>
    </source>
</evidence>
<dbReference type="PANTHER" id="PTHR43818">
    <property type="entry name" value="BCDNA.GH03377"/>
    <property type="match status" value="1"/>
</dbReference>
<proteinExistence type="predicted"/>
<gene>
    <name evidence="4" type="ORF">GCM10023156_21940</name>
</gene>
<dbReference type="SUPFAM" id="SSF51735">
    <property type="entry name" value="NAD(P)-binding Rossmann-fold domains"/>
    <property type="match status" value="1"/>
</dbReference>
<comment type="caution">
    <text evidence="4">The sequence shown here is derived from an EMBL/GenBank/DDBJ whole genome shotgun (WGS) entry which is preliminary data.</text>
</comment>
<dbReference type="InterPro" id="IPR050463">
    <property type="entry name" value="Gfo/Idh/MocA_oxidrdct_glycsds"/>
</dbReference>
<feature type="domain" description="Gfo/Idh/MocA-like oxidoreductase N-terminal" evidence="2">
    <location>
        <begin position="56"/>
        <end position="190"/>
    </location>
</feature>
<dbReference type="Gene3D" id="3.30.360.10">
    <property type="entry name" value="Dihydrodipicolinate Reductase, domain 2"/>
    <property type="match status" value="1"/>
</dbReference>
<feature type="compositionally biased region" description="Low complexity" evidence="1">
    <location>
        <begin position="1"/>
        <end position="20"/>
    </location>
</feature>
<dbReference type="EMBL" id="BAABGA010000029">
    <property type="protein sequence ID" value="GAA4452519.1"/>
    <property type="molecule type" value="Genomic_DNA"/>
</dbReference>
<keyword evidence="5" id="KW-1185">Reference proteome</keyword>
<feature type="region of interest" description="Disordered" evidence="1">
    <location>
        <begin position="1"/>
        <end position="22"/>
    </location>
</feature>
<evidence type="ECO:0000259" key="3">
    <source>
        <dbReference type="Pfam" id="PF22725"/>
    </source>
</evidence>
<sequence length="455" mass="49722">MPTRPPKTQTQSSLPTQTPSRRGFLKGGGIILAGGAIAGAELGVARAAHAFGSDAIRIGLVGCGKRGTEATLDALSTHGGDVKLVAMADVFENNLQSAFRTIKGKHASQVDLHDRRFVGLDGYKNVMTSDADVVILATPPGFRPLHFEAAVQAGKHVFMEKPVATDAVGVRRVLATNQMAIEKGLAVAVGLQRRHEVRYRECVKRIQEGAIGEIVFARAYWNGAGVWVRPRTDEQTELEYQLRNWYYFNWLSGDHIVEQHVHNLDVINWLMKSHPIEAQGQGGREVRDGIDHGQIFDHHMVEYTYGSGTRMLSQCRHMQGCRTSIGEFVHGTQGSADIANAILHDSRGNVIWQSDVDPRSANRGYSQEHADLFTALRRGETVNEGEYGAHSTMTAIMGRMATYSGKVVRWDDAINSGIELADTSVMHSLADAAPVIPDAQGRYPVPVPGSKTKIV</sequence>
<evidence type="ECO:0000259" key="2">
    <source>
        <dbReference type="Pfam" id="PF01408"/>
    </source>
</evidence>
<reference evidence="5" key="1">
    <citation type="journal article" date="2019" name="Int. J. Syst. Evol. Microbiol.">
        <title>The Global Catalogue of Microorganisms (GCM) 10K type strain sequencing project: providing services to taxonomists for standard genome sequencing and annotation.</title>
        <authorList>
            <consortium name="The Broad Institute Genomics Platform"/>
            <consortium name="The Broad Institute Genome Sequencing Center for Infectious Disease"/>
            <person name="Wu L."/>
            <person name="Ma J."/>
        </authorList>
    </citation>
    <scope>NUCLEOTIDE SEQUENCE [LARGE SCALE GENOMIC DNA]</scope>
    <source>
        <strain evidence="5">JCM 17759</strain>
    </source>
</reference>
<protein>
    <submittedName>
        <fullName evidence="4">Gfo/Idh/MocA family oxidoreductase</fullName>
    </submittedName>
</protein>